<dbReference type="CDD" id="cd00577">
    <property type="entry name" value="PCNA"/>
    <property type="match status" value="1"/>
</dbReference>
<gene>
    <name evidence="10" type="ORF">PBRA_002626</name>
    <name evidence="11" type="ORF">PLBR_LOCUS2002</name>
</gene>
<dbReference type="NCBIfam" id="TIGR00590">
    <property type="entry name" value="pcna"/>
    <property type="match status" value="1"/>
</dbReference>
<keyword evidence="11" id="KW-0496">Mitochondrion</keyword>
<dbReference type="GO" id="GO:0043626">
    <property type="term" value="C:PCNA complex"/>
    <property type="evidence" value="ECO:0007669"/>
    <property type="project" value="TreeGrafter"/>
</dbReference>
<proteinExistence type="inferred from homology"/>
<dbReference type="FunFam" id="3.70.10.10:FF:000001">
    <property type="entry name" value="Proliferating cell nuclear antigen"/>
    <property type="match status" value="1"/>
</dbReference>
<dbReference type="Proteomes" id="UP000039324">
    <property type="component" value="Unassembled WGS sequence"/>
</dbReference>
<dbReference type="OrthoDB" id="534348at2759"/>
<dbReference type="PROSITE" id="PS00293">
    <property type="entry name" value="PCNA_2"/>
    <property type="match status" value="1"/>
</dbReference>
<dbReference type="OMA" id="EMKLINM"/>
<dbReference type="PANTHER" id="PTHR11352:SF0">
    <property type="entry name" value="PROLIFERATING CELL NUCLEAR ANTIGEN"/>
    <property type="match status" value="1"/>
</dbReference>
<dbReference type="GO" id="GO:0003677">
    <property type="term" value="F:DNA binding"/>
    <property type="evidence" value="ECO:0007669"/>
    <property type="project" value="UniProtKB-KW"/>
</dbReference>
<dbReference type="GO" id="GO:0030337">
    <property type="term" value="F:DNA polymerase processivity factor activity"/>
    <property type="evidence" value="ECO:0007669"/>
    <property type="project" value="InterPro"/>
</dbReference>
<comment type="subcellular location">
    <subcellularLocation>
        <location evidence="1 6">Nucleus</location>
    </subcellularLocation>
</comment>
<evidence type="ECO:0000259" key="8">
    <source>
        <dbReference type="Pfam" id="PF00705"/>
    </source>
</evidence>
<dbReference type="PRINTS" id="PR00339">
    <property type="entry name" value="PCNACYCLIN"/>
</dbReference>
<dbReference type="InterPro" id="IPR022659">
    <property type="entry name" value="Pr_cel_nuc_antig_CS"/>
</dbReference>
<dbReference type="FunFam" id="3.10.150.10:FF:000006">
    <property type="entry name" value="Proliferating cell nuclear antigen"/>
    <property type="match status" value="1"/>
</dbReference>
<dbReference type="SUPFAM" id="SSF55979">
    <property type="entry name" value="DNA clamp"/>
    <property type="match status" value="2"/>
</dbReference>
<dbReference type="PROSITE" id="PS01251">
    <property type="entry name" value="PCNA_1"/>
    <property type="match status" value="1"/>
</dbReference>
<evidence type="ECO:0000313" key="11">
    <source>
        <dbReference type="EMBL" id="SPQ94787.1"/>
    </source>
</evidence>
<evidence type="ECO:0000256" key="4">
    <source>
        <dbReference type="ARBA" id="ARBA00023125"/>
    </source>
</evidence>
<protein>
    <recommendedName>
        <fullName evidence="6">DNA sliding clamp PCNA</fullName>
    </recommendedName>
</protein>
<evidence type="ECO:0000313" key="13">
    <source>
        <dbReference type="Proteomes" id="UP000290189"/>
    </source>
</evidence>
<dbReference type="AlphaFoldDB" id="A0A0G4J5M9"/>
<dbReference type="GO" id="GO:0006275">
    <property type="term" value="P:regulation of DNA replication"/>
    <property type="evidence" value="ECO:0007669"/>
    <property type="project" value="InterPro"/>
</dbReference>
<keyword evidence="3 7" id="KW-0235">DNA replication</keyword>
<keyword evidence="4 7" id="KW-0238">DNA-binding</keyword>
<evidence type="ECO:0000313" key="10">
    <source>
        <dbReference type="EMBL" id="CEP02659.1"/>
    </source>
</evidence>
<dbReference type="Pfam" id="PF00705">
    <property type="entry name" value="PCNA_N"/>
    <property type="match status" value="1"/>
</dbReference>
<dbReference type="GO" id="GO:0019985">
    <property type="term" value="P:translesion synthesis"/>
    <property type="evidence" value="ECO:0007669"/>
    <property type="project" value="TreeGrafter"/>
</dbReference>
<dbReference type="InterPro" id="IPR022649">
    <property type="entry name" value="Pr_cel_nuc_antig_C"/>
</dbReference>
<evidence type="ECO:0000256" key="6">
    <source>
        <dbReference type="RuleBase" id="RU000641"/>
    </source>
</evidence>
<evidence type="ECO:0000256" key="5">
    <source>
        <dbReference type="ARBA" id="ARBA00023242"/>
    </source>
</evidence>
<evidence type="ECO:0000256" key="3">
    <source>
        <dbReference type="ARBA" id="ARBA00022705"/>
    </source>
</evidence>
<dbReference type="GO" id="GO:0006272">
    <property type="term" value="P:leading strand elongation"/>
    <property type="evidence" value="ECO:0007669"/>
    <property type="project" value="TreeGrafter"/>
</dbReference>
<dbReference type="InterPro" id="IPR000730">
    <property type="entry name" value="Pr_cel_nuc_antig"/>
</dbReference>
<organism evidence="10 12">
    <name type="scientific">Plasmodiophora brassicae</name>
    <name type="common">Clubroot disease agent</name>
    <dbReference type="NCBI Taxonomy" id="37360"/>
    <lineage>
        <taxon>Eukaryota</taxon>
        <taxon>Sar</taxon>
        <taxon>Rhizaria</taxon>
        <taxon>Endomyxa</taxon>
        <taxon>Phytomyxea</taxon>
        <taxon>Plasmodiophorida</taxon>
        <taxon>Plasmodiophoridae</taxon>
        <taxon>Plasmodiophora</taxon>
    </lineage>
</organism>
<dbReference type="Proteomes" id="UP000290189">
    <property type="component" value="Unassembled WGS sequence"/>
</dbReference>
<dbReference type="PANTHER" id="PTHR11352">
    <property type="entry name" value="PROLIFERATING CELL NUCLEAR ANTIGEN"/>
    <property type="match status" value="1"/>
</dbReference>
<dbReference type="InterPro" id="IPR046938">
    <property type="entry name" value="DNA_clamp_sf"/>
</dbReference>
<dbReference type="InterPro" id="IPR022648">
    <property type="entry name" value="Pr_cel_nuc_antig_N"/>
</dbReference>
<name>A0A0G4J5M9_PLABS</name>
<feature type="domain" description="Proliferating cell nuclear antigen PCNA N-terminal" evidence="8">
    <location>
        <begin position="26"/>
        <end position="149"/>
    </location>
</feature>
<dbReference type="Pfam" id="PF02747">
    <property type="entry name" value="PCNA_C"/>
    <property type="match status" value="1"/>
</dbReference>
<evidence type="ECO:0000256" key="1">
    <source>
        <dbReference type="ARBA" id="ARBA00004123"/>
    </source>
</evidence>
<evidence type="ECO:0000259" key="9">
    <source>
        <dbReference type="Pfam" id="PF02747"/>
    </source>
</evidence>
<reference evidence="10 12" key="1">
    <citation type="submission" date="2015-02" db="EMBL/GenBank/DDBJ databases">
        <authorList>
            <person name="Chooi Y.-H."/>
        </authorList>
    </citation>
    <scope>NUCLEOTIDE SEQUENCE [LARGE SCALE GENOMIC DNA]</scope>
    <source>
        <strain evidence="10">E3</strain>
    </source>
</reference>
<keyword evidence="5 6" id="KW-0539">Nucleus</keyword>
<geneLocation type="mitochondrion" evidence="11"/>
<comment type="function">
    <text evidence="6">This protein is an auxiliary protein of DNA polymerase delta and is involved in the control of eukaryotic DNA replication by increasing the polymerase's processivity during elongation of the leading strand.</text>
</comment>
<accession>A0A0G4J5M9</accession>
<comment type="similarity">
    <text evidence="2 7">Belongs to the PCNA family.</text>
</comment>
<dbReference type="EMBL" id="CDSF01000133">
    <property type="protein sequence ID" value="CEP02659.1"/>
    <property type="molecule type" value="Genomic_DNA"/>
</dbReference>
<evidence type="ECO:0000256" key="2">
    <source>
        <dbReference type="ARBA" id="ARBA00010462"/>
    </source>
</evidence>
<dbReference type="Gene3D" id="3.10.150.10">
    <property type="entry name" value="DNA Polymerase III, subunit A, domain 2"/>
    <property type="match status" value="2"/>
</dbReference>
<dbReference type="HAMAP" id="MF_00317">
    <property type="entry name" value="DNApol_clamp_arch"/>
    <property type="match status" value="1"/>
</dbReference>
<sequence length="284" mass="31170">MAARPRSARSRLRSHCGLEADGCVAMFEAQLLDGTPLKKILETLQGIVDEANLDCSETAVSMQAMDNAHVALVSLFLNSAGFDDFRCDRGISLGFKVESMVKIFKCMDSKDSVTIRADDRPDSIHFVFEAPNTERLSEFELKLMDIDSEHLAVPEQEYAVEVSMPANEFQRICRDLSALGDTISVDASKDSIKFKVEGGIGAGTVALKQHVAVDEKKGEIPTTIKCSDPVELQFAMNYFNNFAKASAVSKSVTIRLASAAPIMFEYSLGELGHLQFFLAPKIEE</sequence>
<dbReference type="STRING" id="37360.A0A0G4J5M9"/>
<keyword evidence="12" id="KW-1185">Reference proteome</keyword>
<evidence type="ECO:0000256" key="7">
    <source>
        <dbReference type="RuleBase" id="RU003671"/>
    </source>
</evidence>
<evidence type="ECO:0000313" key="12">
    <source>
        <dbReference type="Proteomes" id="UP000039324"/>
    </source>
</evidence>
<reference evidence="11 13" key="2">
    <citation type="submission" date="2018-03" db="EMBL/GenBank/DDBJ databases">
        <authorList>
            <person name="Fogelqvist J."/>
        </authorList>
    </citation>
    <scope>NUCLEOTIDE SEQUENCE [LARGE SCALE GENOMIC DNA]</scope>
</reference>
<feature type="domain" description="Proliferating cell nuclear antigen PCNA C-terminal" evidence="9">
    <location>
        <begin position="153"/>
        <end position="281"/>
    </location>
</feature>
<dbReference type="EMBL" id="OVEO01000003">
    <property type="protein sequence ID" value="SPQ94787.1"/>
    <property type="molecule type" value="Genomic_DNA"/>
</dbReference>
<dbReference type="GO" id="GO:0006298">
    <property type="term" value="P:mismatch repair"/>
    <property type="evidence" value="ECO:0007669"/>
    <property type="project" value="TreeGrafter"/>
</dbReference>